<dbReference type="SUPFAM" id="SSF56112">
    <property type="entry name" value="Protein kinase-like (PK-like)"/>
    <property type="match status" value="1"/>
</dbReference>
<dbReference type="EC" id="2.7.11.1" evidence="3"/>
<dbReference type="InterPro" id="IPR000403">
    <property type="entry name" value="PI3/4_kinase_cat_dom"/>
</dbReference>
<evidence type="ECO:0000256" key="6">
    <source>
        <dbReference type="ARBA" id="ARBA00022741"/>
    </source>
</evidence>
<comment type="subcellular location">
    <subcellularLocation>
        <location evidence="1">Nucleus</location>
    </subcellularLocation>
</comment>
<dbReference type="PANTHER" id="PTHR11139">
    <property type="entry name" value="ATAXIA TELANGIECTASIA MUTATED ATM -RELATED"/>
    <property type="match status" value="1"/>
</dbReference>
<dbReference type="InterPro" id="IPR012993">
    <property type="entry name" value="UME"/>
</dbReference>
<keyword evidence="4" id="KW-0723">Serine/threonine-protein kinase</keyword>
<keyword evidence="19" id="KW-1185">Reference proteome</keyword>
<evidence type="ECO:0000256" key="12">
    <source>
        <dbReference type="ARBA" id="ARBA00047899"/>
    </source>
</evidence>
<name>A0A9P6UW79_9FUNG</name>
<dbReference type="Gene3D" id="1.10.1070.11">
    <property type="entry name" value="Phosphatidylinositol 3-/4-kinase, catalytic domain"/>
    <property type="match status" value="1"/>
</dbReference>
<evidence type="ECO:0000259" key="17">
    <source>
        <dbReference type="PROSITE" id="PS51190"/>
    </source>
</evidence>
<dbReference type="InterPro" id="IPR011009">
    <property type="entry name" value="Kinase-like_dom_sf"/>
</dbReference>
<dbReference type="InterPro" id="IPR018936">
    <property type="entry name" value="PI3/4_kinase_CS"/>
</dbReference>
<feature type="domain" description="FATC" evidence="17">
    <location>
        <begin position="2733"/>
        <end position="2765"/>
    </location>
</feature>
<evidence type="ECO:0000256" key="13">
    <source>
        <dbReference type="ARBA" id="ARBA00048679"/>
    </source>
</evidence>
<evidence type="ECO:0000313" key="19">
    <source>
        <dbReference type="Proteomes" id="UP000823405"/>
    </source>
</evidence>
<keyword evidence="11" id="KW-0539">Nucleus</keyword>
<dbReference type="Pfam" id="PF02259">
    <property type="entry name" value="FAT"/>
    <property type="match status" value="1"/>
</dbReference>
<dbReference type="GO" id="GO:0005634">
    <property type="term" value="C:nucleus"/>
    <property type="evidence" value="ECO:0007669"/>
    <property type="project" value="UniProtKB-SubCell"/>
</dbReference>
<dbReference type="InterPro" id="IPR016024">
    <property type="entry name" value="ARM-type_fold"/>
</dbReference>
<comment type="caution">
    <text evidence="18">The sequence shown here is derived from an EMBL/GenBank/DDBJ whole genome shotgun (WGS) entry which is preliminary data.</text>
</comment>
<evidence type="ECO:0000256" key="4">
    <source>
        <dbReference type="ARBA" id="ARBA00022527"/>
    </source>
</evidence>
<dbReference type="InterPro" id="IPR056802">
    <property type="entry name" value="ATR-like_M-HEAT"/>
</dbReference>
<evidence type="ECO:0000313" key="18">
    <source>
        <dbReference type="EMBL" id="KAG0322067.1"/>
    </source>
</evidence>
<dbReference type="SMART" id="SM01343">
    <property type="entry name" value="FATC"/>
    <property type="match status" value="1"/>
</dbReference>
<dbReference type="PROSITE" id="PS00916">
    <property type="entry name" value="PI3_4_KINASE_2"/>
    <property type="match status" value="1"/>
</dbReference>
<dbReference type="Pfam" id="PF23593">
    <property type="entry name" value="HEAT_ATR"/>
    <property type="match status" value="1"/>
</dbReference>
<dbReference type="InterPro" id="IPR003151">
    <property type="entry name" value="PIK-rel_kinase_FAT"/>
</dbReference>
<evidence type="ECO:0000259" key="16">
    <source>
        <dbReference type="PROSITE" id="PS51189"/>
    </source>
</evidence>
<evidence type="ECO:0000256" key="3">
    <source>
        <dbReference type="ARBA" id="ARBA00012513"/>
    </source>
</evidence>
<evidence type="ECO:0000259" key="15">
    <source>
        <dbReference type="PROSITE" id="PS50290"/>
    </source>
</evidence>
<evidence type="ECO:0000256" key="14">
    <source>
        <dbReference type="SAM" id="MobiDB-lite"/>
    </source>
</evidence>
<dbReference type="SMART" id="SM00802">
    <property type="entry name" value="UME"/>
    <property type="match status" value="1"/>
</dbReference>
<feature type="domain" description="FAT" evidence="16">
    <location>
        <begin position="1651"/>
        <end position="2274"/>
    </location>
</feature>
<evidence type="ECO:0000256" key="2">
    <source>
        <dbReference type="ARBA" id="ARBA00010769"/>
    </source>
</evidence>
<evidence type="ECO:0000256" key="5">
    <source>
        <dbReference type="ARBA" id="ARBA00022679"/>
    </source>
</evidence>
<dbReference type="PROSITE" id="PS50290">
    <property type="entry name" value="PI3_4_KINASE_3"/>
    <property type="match status" value="1"/>
</dbReference>
<evidence type="ECO:0000256" key="1">
    <source>
        <dbReference type="ARBA" id="ARBA00004123"/>
    </source>
</evidence>
<dbReference type="InterPro" id="IPR050517">
    <property type="entry name" value="DDR_Repair_Kinase"/>
</dbReference>
<evidence type="ECO:0000256" key="11">
    <source>
        <dbReference type="ARBA" id="ARBA00023242"/>
    </source>
</evidence>
<dbReference type="InterPro" id="IPR057564">
    <property type="entry name" value="HEAT_ATR"/>
</dbReference>
<dbReference type="GO" id="GO:0005524">
    <property type="term" value="F:ATP binding"/>
    <property type="evidence" value="ECO:0007669"/>
    <property type="project" value="UniProtKB-KW"/>
</dbReference>
<dbReference type="GO" id="GO:0004674">
    <property type="term" value="F:protein serine/threonine kinase activity"/>
    <property type="evidence" value="ECO:0007669"/>
    <property type="project" value="UniProtKB-KW"/>
</dbReference>
<keyword evidence="6" id="KW-0547">Nucleotide-binding</keyword>
<dbReference type="CDD" id="cd00892">
    <property type="entry name" value="PIKKc_ATR"/>
    <property type="match status" value="1"/>
</dbReference>
<keyword evidence="5" id="KW-0808">Transferase</keyword>
<dbReference type="GO" id="GO:0000723">
    <property type="term" value="P:telomere maintenance"/>
    <property type="evidence" value="ECO:0007669"/>
    <property type="project" value="TreeGrafter"/>
</dbReference>
<organism evidence="18 19">
    <name type="scientific">Linnemannia gamsii</name>
    <dbReference type="NCBI Taxonomy" id="64522"/>
    <lineage>
        <taxon>Eukaryota</taxon>
        <taxon>Fungi</taxon>
        <taxon>Fungi incertae sedis</taxon>
        <taxon>Mucoromycota</taxon>
        <taxon>Mortierellomycotina</taxon>
        <taxon>Mortierellomycetes</taxon>
        <taxon>Mortierellales</taxon>
        <taxon>Mortierellaceae</taxon>
        <taxon>Linnemannia</taxon>
    </lineage>
</organism>
<feature type="domain" description="PI3K/PI4K catalytic" evidence="15">
    <location>
        <begin position="2389"/>
        <end position="2692"/>
    </location>
</feature>
<dbReference type="OrthoDB" id="381190at2759"/>
<keyword evidence="8 18" id="KW-0418">Kinase</keyword>
<protein>
    <recommendedName>
        <fullName evidence="3">non-specific serine/threonine protein kinase</fullName>
        <ecNumber evidence="3">2.7.11.1</ecNumber>
    </recommendedName>
</protein>
<dbReference type="GO" id="GO:0005694">
    <property type="term" value="C:chromosome"/>
    <property type="evidence" value="ECO:0007669"/>
    <property type="project" value="TreeGrafter"/>
</dbReference>
<reference evidence="18" key="1">
    <citation type="journal article" date="2020" name="Fungal Divers.">
        <title>Resolving the Mortierellaceae phylogeny through synthesis of multi-gene phylogenetics and phylogenomics.</title>
        <authorList>
            <person name="Vandepol N."/>
            <person name="Liber J."/>
            <person name="Desiro A."/>
            <person name="Na H."/>
            <person name="Kennedy M."/>
            <person name="Barry K."/>
            <person name="Grigoriev I.V."/>
            <person name="Miller A.N."/>
            <person name="O'Donnell K."/>
            <person name="Stajich J.E."/>
            <person name="Bonito G."/>
        </authorList>
    </citation>
    <scope>NUCLEOTIDE SEQUENCE</scope>
    <source>
        <strain evidence="18">NVP60</strain>
    </source>
</reference>
<dbReference type="Gene3D" id="3.30.1010.10">
    <property type="entry name" value="Phosphatidylinositol 3-kinase Catalytic Subunit, Chain A, domain 4"/>
    <property type="match status" value="1"/>
</dbReference>
<feature type="compositionally biased region" description="Low complexity" evidence="14">
    <location>
        <begin position="2049"/>
        <end position="2058"/>
    </location>
</feature>
<dbReference type="Pfam" id="PF00454">
    <property type="entry name" value="PI3_PI4_kinase"/>
    <property type="match status" value="1"/>
</dbReference>
<dbReference type="PROSITE" id="PS51189">
    <property type="entry name" value="FAT"/>
    <property type="match status" value="1"/>
</dbReference>
<keyword evidence="9" id="KW-0067">ATP-binding</keyword>
<comment type="catalytic activity">
    <reaction evidence="13">
        <text>L-seryl-[protein] + ATP = O-phospho-L-seryl-[protein] + ADP + H(+)</text>
        <dbReference type="Rhea" id="RHEA:17989"/>
        <dbReference type="Rhea" id="RHEA-COMP:9863"/>
        <dbReference type="Rhea" id="RHEA-COMP:11604"/>
        <dbReference type="ChEBI" id="CHEBI:15378"/>
        <dbReference type="ChEBI" id="CHEBI:29999"/>
        <dbReference type="ChEBI" id="CHEBI:30616"/>
        <dbReference type="ChEBI" id="CHEBI:83421"/>
        <dbReference type="ChEBI" id="CHEBI:456216"/>
        <dbReference type="EC" id="2.7.11.1"/>
    </reaction>
</comment>
<dbReference type="PANTHER" id="PTHR11139:SF125">
    <property type="entry name" value="SERINE_THREONINE-PROTEIN KINASE MEC1"/>
    <property type="match status" value="1"/>
</dbReference>
<dbReference type="GO" id="GO:0006281">
    <property type="term" value="P:DNA repair"/>
    <property type="evidence" value="ECO:0007669"/>
    <property type="project" value="UniProtKB-KW"/>
</dbReference>
<keyword evidence="10" id="KW-0234">DNA repair</keyword>
<evidence type="ECO:0000256" key="9">
    <source>
        <dbReference type="ARBA" id="ARBA00022840"/>
    </source>
</evidence>
<evidence type="ECO:0000256" key="8">
    <source>
        <dbReference type="ARBA" id="ARBA00022777"/>
    </source>
</evidence>
<dbReference type="SMART" id="SM00146">
    <property type="entry name" value="PI3Kc"/>
    <property type="match status" value="1"/>
</dbReference>
<keyword evidence="7" id="KW-0227">DNA damage</keyword>
<dbReference type="InterPro" id="IPR014009">
    <property type="entry name" value="PIK_FAT"/>
</dbReference>
<comment type="catalytic activity">
    <reaction evidence="12">
        <text>L-threonyl-[protein] + ATP = O-phospho-L-threonyl-[protein] + ADP + H(+)</text>
        <dbReference type="Rhea" id="RHEA:46608"/>
        <dbReference type="Rhea" id="RHEA-COMP:11060"/>
        <dbReference type="Rhea" id="RHEA-COMP:11605"/>
        <dbReference type="ChEBI" id="CHEBI:15378"/>
        <dbReference type="ChEBI" id="CHEBI:30013"/>
        <dbReference type="ChEBI" id="CHEBI:30616"/>
        <dbReference type="ChEBI" id="CHEBI:61977"/>
        <dbReference type="ChEBI" id="CHEBI:456216"/>
        <dbReference type="EC" id="2.7.11.1"/>
    </reaction>
</comment>
<evidence type="ECO:0000256" key="10">
    <source>
        <dbReference type="ARBA" id="ARBA00023204"/>
    </source>
</evidence>
<dbReference type="Pfam" id="PF25030">
    <property type="entry name" value="M-HEAT_ATR"/>
    <property type="match status" value="1"/>
</dbReference>
<gene>
    <name evidence="18" type="primary">MEC1</name>
    <name evidence="18" type="ORF">BGZ97_008975</name>
</gene>
<dbReference type="InterPro" id="IPR036940">
    <property type="entry name" value="PI3/4_kinase_cat_sf"/>
</dbReference>
<evidence type="ECO:0000256" key="7">
    <source>
        <dbReference type="ARBA" id="ARBA00022763"/>
    </source>
</evidence>
<dbReference type="InterPro" id="IPR003152">
    <property type="entry name" value="FATC_dom"/>
</dbReference>
<sequence length="2765" mass="311284">MSVFKNSPSHDHDPIWMTFRFAHVDDALVVVTYLLSLFCHRSDSAEWPVFKVDEDQRIALLKAACSLIELFLPDGQLARSDRSGQRHVSASSVLIFQLYQACGHCIKEAVSLSNFGYRYYPALTRSILEILHHHVMTLDRRCTEWNNGAAFRTSVVKMEKSLDPNEVIPVALNIKDYRKEVPVIASLETMLAECLVSVSEHAINTSPAIFESHECRSLAVSLLLSDQFLLLSDDESGRDIQAAILRMATVMVPSGFFDDPLTNVDYILKNFVHLERGLLMDLVTSSLEYVRVNEVGRENAADHDGFSKKPLRLPEGEQGYVLPSSKRAPEEFEYDHMQFGSPEWPVKRIRMDSQVLNAVASLESAACSSIVSASQFSQWPGKQQFSGPIPWSPSGHLLNMLKKFTDHATFSHAASQGPRGVQDTPRQEAQGAIRKAEELAGLVELIGKQYLRWVLSPGMHNASLNRSYLESSYPLVLDIVATASTLSTNESFNELLICLSSGPWFKDISDKELWSSMPMSPDTHADNTSGERQLCSVLVRVLERTAILTHLRDDPSLLQASESFLPQKCKAILIMSTLPYCPQLAGWRAKVIIDTLKVSHSNRDHACARGHTHSLTAVTIESLSVLSATSPNMETTIETALVFLCNEGIEEDVLVTLASSMGVIACGVSTMGRYALPAHSYNAMDQAIHQRRVCSDCSTSTPDPDFVSKTCTEEPVENSLSLAFLHPFQWLIRTCATDTSRLALLKGLYRVFCHLDLHGKDLRSLEFGKFMLAQLDDQNKHIRKASGDIVELLTRKVGVMLMDDPLGSTPLDGCLTRIGDFIARKISGSLKMTRLAYFLPLCRRVMQHLPEDHPVYNRLLSALIDQVFTESISSRSTMVLDEVVYQKANNQMSKIARDKNLTHLAFLQPQNELFCTHVIQKLDAGQEKWLEILYSWTDLGQKNFLRRNISGILPKLVILLSQELIEKVASLMALDVGTLCFEQLDHIMSGILMHDNAGIKPAIDLLRSIVHQVEQDGARPSEKFNIVKLIALSKVGLLMHLSLELGHENPEVRNKAKRIIEIVEENDWKAFKEEASKQHNNVSKRLIERRSLASFLQQHILAVLSEINKAIMDTGQRITLGTKAKHLRSLTVLVELLQPIQSTVLSQIVSPLNMALNIRGLRIHALRVLKSIVDLLEPIQFESLVAHLVQSLGGLYLNTNKSEQDIIFSILDHLLVQSKDKLLLVFPEVGTLPTIPVFEEMNVILRSAKNIEGFDRQLQGLTDRLGSEDSELARQAVVELRDFLLANEERLLTVATSEDQDSNGLLSNLVQTLLSEISRFRGLDAPVPMACAECLGIIGAIDPDRISGRRTNTATTVYANLNDHEEARNFVCELIAVQLVGKSRSIGDVPSESHWAFTLQELLLFCGISKDVLETEPASNLSSRTSQRTSAAFSQSYYASSPAVQPSRRVGMNYKSPKDRWRAFPRHVQEVLELLIDAKYKKTETSTPSEQRSPLYPHVKTFQEWLTHWTLSLTAKVIGRNAKEVFQACKHVVPYDTAASLYILPHLVLHVLLEGTERDQREIVHEMAVVLGDGQDLGFDHAHPISGVPNQSMSELHQLGSQTVFVLLDHITKWIQQRRNSRTRVPGNHRPPQDLILQTVQNHLMSISHELIVNTAFRSKAYARALFHSEQHIRDSKPKMSDLGIQNLYEEYQQLYIWMDEPDGMEGISSLITSGSLPQHLLQCESAGRWEEVHAYHELGVQTEPSKLDHHVGLYRALDNLGQYETLLNGVEGDIYAHPGWEESLNDFRISASWKSQRWGSLEEALSRSIQSNFESGLGLLMKDLKENRVADFEDHLRRTRSMLIAPLAAAGMESYSRAYDRIVQLHMLHELEVAFHSWNRTISPQCSLGSQIALQLQSGGSYTERLRLYQPMLAQRLELMAPSFKTREQVAMLRRIAFYHIRIQDKEMLDHEDMKCLTDECGRLWLESARTARKANNDQMSYSAMLHAESLGNTSAVIERVKWGFSHNNERQAIKTIDSALKRNAMTSITTRGALSRASSSTLMRPKSGSSSSASSSSSISRAGIVLLNADLSMVQDRVLNKDEQGFIRAKAIVLRTLWMDKSSIVSPGEISEGFRDAAAECDVWDKLYYEAGQFFFRLFENSKRKSRPNYAYATQGCRVYSKALSLGPKYLYQIMPRLLTHWLDLGRRTHISPANPNVSASEHAEFKKVNELMNSLADHLPEYMFLSAFPQIISRICHKNPDAFFALQRIIANVVLAYPDQAIWQMVSVSRSIVPERKRVCNKILHTIQQQPVLGPAIIDQVTEALDLCDSLIELCKEPFDEKPPQPKISLEKKLPHIAIQLKRSYNVIIPGQRSLWPSLPKSSETMASHRPFKSNLPKIDREFNCFLDEVDVMSSLQKPRKVTAVGSDGLHYTFLCKPKDDLRKDAKVMEFNSLVNTLLKKDREANRRDLYIRTYAVIPLNEEYGLIEWIHNTAPYRIIVHKLYRLNNIAVPPNAEIKRVLDHEDHARLFVRELVPKFPPVFYQWFKEIAPEPTAWFAARRRFTRTAAVMSMAGYIVGLGDRHGENLLLDELNGDVVHVDFNCLFDAGKLFPKPERVPFRLTHNMVDGMGLSGYDGVFRVACEKTLGVFRNNFESLVSVLEGFVHDPLVEWSNKKKGQQRDAAGNVMANGEDSRTRLMRGKADSKAAAAAAETIAADGEPYDEQQADKAKEFLGIIRRKLMGSDNQSGMFSLSVVGQVEELIQNATTPDNLGKMYIGWSAYL</sequence>
<dbReference type="PROSITE" id="PS51190">
    <property type="entry name" value="FATC"/>
    <property type="match status" value="1"/>
</dbReference>
<dbReference type="GO" id="GO:0000077">
    <property type="term" value="P:DNA damage checkpoint signaling"/>
    <property type="evidence" value="ECO:0007669"/>
    <property type="project" value="TreeGrafter"/>
</dbReference>
<accession>A0A9P6UW79</accession>
<dbReference type="Proteomes" id="UP000823405">
    <property type="component" value="Unassembled WGS sequence"/>
</dbReference>
<dbReference type="SUPFAM" id="SSF48371">
    <property type="entry name" value="ARM repeat"/>
    <property type="match status" value="1"/>
</dbReference>
<feature type="region of interest" description="Disordered" evidence="14">
    <location>
        <begin position="2037"/>
        <end position="2058"/>
    </location>
</feature>
<dbReference type="Pfam" id="PF02260">
    <property type="entry name" value="FATC"/>
    <property type="match status" value="1"/>
</dbReference>
<dbReference type="Pfam" id="PF08064">
    <property type="entry name" value="UME"/>
    <property type="match status" value="1"/>
</dbReference>
<dbReference type="EMBL" id="JAAAIN010000042">
    <property type="protein sequence ID" value="KAG0322067.1"/>
    <property type="molecule type" value="Genomic_DNA"/>
</dbReference>
<comment type="similarity">
    <text evidence="2">Belongs to the PI3/PI4-kinase family. ATM subfamily.</text>
</comment>
<proteinExistence type="inferred from homology"/>